<keyword evidence="3" id="KW-1185">Reference proteome</keyword>
<dbReference type="EMBL" id="BAAAPC010000021">
    <property type="protein sequence ID" value="GAA2010093.1"/>
    <property type="molecule type" value="Genomic_DNA"/>
</dbReference>
<evidence type="ECO:0000313" key="2">
    <source>
        <dbReference type="EMBL" id="GAA2010093.1"/>
    </source>
</evidence>
<evidence type="ECO:0000313" key="3">
    <source>
        <dbReference type="Proteomes" id="UP001501585"/>
    </source>
</evidence>
<protein>
    <submittedName>
        <fullName evidence="2">Uncharacterized protein</fullName>
    </submittedName>
</protein>
<dbReference type="Proteomes" id="UP001501585">
    <property type="component" value="Unassembled WGS sequence"/>
</dbReference>
<gene>
    <name evidence="2" type="ORF">GCM10009799_42730</name>
</gene>
<evidence type="ECO:0000256" key="1">
    <source>
        <dbReference type="SAM" id="MobiDB-lite"/>
    </source>
</evidence>
<name>A0ABN2THS6_9ACTN</name>
<feature type="region of interest" description="Disordered" evidence="1">
    <location>
        <begin position="1"/>
        <end position="31"/>
    </location>
</feature>
<organism evidence="2 3">
    <name type="scientific">Nocardiopsis rhodophaea</name>
    <dbReference type="NCBI Taxonomy" id="280238"/>
    <lineage>
        <taxon>Bacteria</taxon>
        <taxon>Bacillati</taxon>
        <taxon>Actinomycetota</taxon>
        <taxon>Actinomycetes</taxon>
        <taxon>Streptosporangiales</taxon>
        <taxon>Nocardiopsidaceae</taxon>
        <taxon>Nocardiopsis</taxon>
    </lineage>
</organism>
<proteinExistence type="predicted"/>
<accession>A0ABN2THS6</accession>
<comment type="caution">
    <text evidence="2">The sequence shown here is derived from an EMBL/GenBank/DDBJ whole genome shotgun (WGS) entry which is preliminary data.</text>
</comment>
<sequence length="93" mass="10123">MPRPARLCGVQSRVGARVDQGSDPTPFSDRIGGVFSSPRLPFLAPSQTSPVTHTSKYVTLRAVFMTHSADRNGPPGLYQKWAQWGLSAQLDDP</sequence>
<reference evidence="2 3" key="1">
    <citation type="journal article" date="2019" name="Int. J. Syst. Evol. Microbiol.">
        <title>The Global Catalogue of Microorganisms (GCM) 10K type strain sequencing project: providing services to taxonomists for standard genome sequencing and annotation.</title>
        <authorList>
            <consortium name="The Broad Institute Genomics Platform"/>
            <consortium name="The Broad Institute Genome Sequencing Center for Infectious Disease"/>
            <person name="Wu L."/>
            <person name="Ma J."/>
        </authorList>
    </citation>
    <scope>NUCLEOTIDE SEQUENCE [LARGE SCALE GENOMIC DNA]</scope>
    <source>
        <strain evidence="2 3">JCM 15313</strain>
    </source>
</reference>